<keyword evidence="2" id="KW-0812">Transmembrane</keyword>
<gene>
    <name evidence="3" type="ORF">NSCI0253_LOCUS38520</name>
</gene>
<organism evidence="3">
    <name type="scientific">Noctiluca scintillans</name>
    <name type="common">Sea sparkle</name>
    <name type="synonym">Red tide dinoflagellate</name>
    <dbReference type="NCBI Taxonomy" id="2966"/>
    <lineage>
        <taxon>Eukaryota</taxon>
        <taxon>Sar</taxon>
        <taxon>Alveolata</taxon>
        <taxon>Dinophyceae</taxon>
        <taxon>Noctilucales</taxon>
        <taxon>Noctilucaceae</taxon>
        <taxon>Noctiluca</taxon>
    </lineage>
</organism>
<keyword evidence="2" id="KW-1133">Transmembrane helix</keyword>
<dbReference type="AlphaFoldDB" id="A0A7S1ATE0"/>
<keyword evidence="2" id="KW-0472">Membrane</keyword>
<accession>A0A7S1ATE0</accession>
<reference evidence="3" key="1">
    <citation type="submission" date="2021-01" db="EMBL/GenBank/DDBJ databases">
        <authorList>
            <person name="Corre E."/>
            <person name="Pelletier E."/>
            <person name="Niang G."/>
            <person name="Scheremetjew M."/>
            <person name="Finn R."/>
            <person name="Kale V."/>
            <person name="Holt S."/>
            <person name="Cochrane G."/>
            <person name="Meng A."/>
            <person name="Brown T."/>
            <person name="Cohen L."/>
        </authorList>
    </citation>
    <scope>NUCLEOTIDE SEQUENCE</scope>
</reference>
<feature type="transmembrane region" description="Helical" evidence="2">
    <location>
        <begin position="124"/>
        <end position="150"/>
    </location>
</feature>
<protein>
    <submittedName>
        <fullName evidence="3">Uncharacterized protein</fullName>
    </submittedName>
</protein>
<feature type="transmembrane region" description="Helical" evidence="2">
    <location>
        <begin position="88"/>
        <end position="112"/>
    </location>
</feature>
<evidence type="ECO:0000256" key="1">
    <source>
        <dbReference type="SAM" id="MobiDB-lite"/>
    </source>
</evidence>
<evidence type="ECO:0000256" key="2">
    <source>
        <dbReference type="SAM" id="Phobius"/>
    </source>
</evidence>
<name>A0A7S1ATE0_NOCSC</name>
<evidence type="ECO:0000313" key="3">
    <source>
        <dbReference type="EMBL" id="CAD8864165.1"/>
    </source>
</evidence>
<feature type="transmembrane region" description="Helical" evidence="2">
    <location>
        <begin position="182"/>
        <end position="206"/>
    </location>
</feature>
<proteinExistence type="predicted"/>
<feature type="region of interest" description="Disordered" evidence="1">
    <location>
        <begin position="1"/>
        <end position="23"/>
    </location>
</feature>
<feature type="transmembrane region" description="Helical" evidence="2">
    <location>
        <begin position="37"/>
        <end position="59"/>
    </location>
</feature>
<dbReference type="EMBL" id="HBFQ01054186">
    <property type="protein sequence ID" value="CAD8864165.1"/>
    <property type="molecule type" value="Transcribed_RNA"/>
</dbReference>
<sequence>MGGCASRITKGVSEGSLLPPPKPSDKFRTASKNVEKLIITAIAIFICITAVGLVVSAYMCYESDDFQNANDLLKSVQSLTSNPVEFKMLVVASGIAGIVTVIVFLGGIGAVFSGGIFAIPSNVTFLVMVLLCAFVLLGLGITLFVFSFVYGELVYESLATICIAPLNCDEDSFHTGVLLSRVVSVSTMTLGMFCATTSCCIGCFLYETIFWTSALDCLDFCGLMSRYDRLREARAPAVE</sequence>